<dbReference type="EMBL" id="JQBS01000007">
    <property type="protein sequence ID" value="KRN57264.1"/>
    <property type="molecule type" value="Genomic_DNA"/>
</dbReference>
<evidence type="ECO:0000313" key="2">
    <source>
        <dbReference type="Proteomes" id="UP000051658"/>
    </source>
</evidence>
<comment type="caution">
    <text evidence="1">The sequence shown here is derived from an EMBL/GenBank/DDBJ whole genome shotgun (WGS) entry which is preliminary data.</text>
</comment>
<dbReference type="RefSeq" id="WP_034571206.1">
    <property type="nucleotide sequence ID" value="NZ_JQBS01000007.1"/>
</dbReference>
<dbReference type="Pfam" id="PF11184">
    <property type="entry name" value="DUF2969"/>
    <property type="match status" value="1"/>
</dbReference>
<name>A0A0R2HWY9_CARDV</name>
<gene>
    <name evidence="1" type="ORF">IV74_GL000245</name>
</gene>
<dbReference type="InterPro" id="IPR021351">
    <property type="entry name" value="DUF2969"/>
</dbReference>
<sequence length="75" mass="8383">MARSNKEISVEVRETSKNTESFVELELVVNKEVIGIVQQEVGQNPIIITNDGKQQTVKSVDVGINELIMAYNLHN</sequence>
<evidence type="ECO:0000313" key="1">
    <source>
        <dbReference type="EMBL" id="KRN57264.1"/>
    </source>
</evidence>
<accession>A0A0R2HWY9</accession>
<dbReference type="Proteomes" id="UP000051658">
    <property type="component" value="Unassembled WGS sequence"/>
</dbReference>
<keyword evidence="2" id="KW-1185">Reference proteome</keyword>
<evidence type="ECO:0008006" key="3">
    <source>
        <dbReference type="Google" id="ProtNLM"/>
    </source>
</evidence>
<protein>
    <recommendedName>
        <fullName evidence="3">DUF2969 domain-containing protein</fullName>
    </recommendedName>
</protein>
<proteinExistence type="predicted"/>
<organism evidence="1 2">
    <name type="scientific">Carnobacterium divergens DSM 20623</name>
    <dbReference type="NCBI Taxonomy" id="1449336"/>
    <lineage>
        <taxon>Bacteria</taxon>
        <taxon>Bacillati</taxon>
        <taxon>Bacillota</taxon>
        <taxon>Bacilli</taxon>
        <taxon>Lactobacillales</taxon>
        <taxon>Carnobacteriaceae</taxon>
        <taxon>Carnobacterium</taxon>
    </lineage>
</organism>
<dbReference type="eggNOG" id="ENOG50339T7">
    <property type="taxonomic scope" value="Bacteria"/>
</dbReference>
<dbReference type="AlphaFoldDB" id="A0A0R2HWY9"/>
<reference evidence="1 2" key="1">
    <citation type="journal article" date="2015" name="Genome Announc.">
        <title>Expanding the biotechnology potential of lactobacilli through comparative genomics of 213 strains and associated genera.</title>
        <authorList>
            <person name="Sun Z."/>
            <person name="Harris H.M."/>
            <person name="McCann A."/>
            <person name="Guo C."/>
            <person name="Argimon S."/>
            <person name="Zhang W."/>
            <person name="Yang X."/>
            <person name="Jeffery I.B."/>
            <person name="Cooney J.C."/>
            <person name="Kagawa T.F."/>
            <person name="Liu W."/>
            <person name="Song Y."/>
            <person name="Salvetti E."/>
            <person name="Wrobel A."/>
            <person name="Rasinkangas P."/>
            <person name="Parkhill J."/>
            <person name="Rea M.C."/>
            <person name="O'Sullivan O."/>
            <person name="Ritari J."/>
            <person name="Douillard F.P."/>
            <person name="Paul Ross R."/>
            <person name="Yang R."/>
            <person name="Briner A.E."/>
            <person name="Felis G.E."/>
            <person name="de Vos W.M."/>
            <person name="Barrangou R."/>
            <person name="Klaenhammer T.R."/>
            <person name="Caufield P.W."/>
            <person name="Cui Y."/>
            <person name="Zhang H."/>
            <person name="O'Toole P.W."/>
        </authorList>
    </citation>
    <scope>NUCLEOTIDE SEQUENCE [LARGE SCALE GENOMIC DNA]</scope>
    <source>
        <strain evidence="1 2">DSM 20623</strain>
    </source>
</reference>
<dbReference type="PATRIC" id="fig|1449336.4.peg.248"/>
<dbReference type="GeneID" id="89588242"/>